<protein>
    <recommendedName>
        <fullName evidence="6">Nephrocystin 3-like N-terminal domain-containing protein</fullName>
    </recommendedName>
</protein>
<dbReference type="InterPro" id="IPR015943">
    <property type="entry name" value="WD40/YVTN_repeat-like_dom_sf"/>
</dbReference>
<keyword evidence="4" id="KW-0175">Coiled coil</keyword>
<feature type="repeat" description="WD" evidence="3">
    <location>
        <begin position="1372"/>
        <end position="1407"/>
    </location>
</feature>
<dbReference type="PROSITE" id="PS50082">
    <property type="entry name" value="WD_REPEATS_2"/>
    <property type="match status" value="10"/>
</dbReference>
<proteinExistence type="predicted"/>
<feature type="repeat" description="WD" evidence="3">
    <location>
        <begin position="888"/>
        <end position="929"/>
    </location>
</feature>
<evidence type="ECO:0000259" key="6">
    <source>
        <dbReference type="Pfam" id="PF24883"/>
    </source>
</evidence>
<dbReference type="EMBL" id="CAJMXA010002008">
    <property type="protein sequence ID" value="CAE6474358.1"/>
    <property type="molecule type" value="Genomic_DNA"/>
</dbReference>
<evidence type="ECO:0000256" key="4">
    <source>
        <dbReference type="SAM" id="Coils"/>
    </source>
</evidence>
<dbReference type="PANTHER" id="PTHR44129">
    <property type="entry name" value="WD REPEAT-CONTAINING PROTEIN POP1"/>
    <property type="match status" value="1"/>
</dbReference>
<evidence type="ECO:0000256" key="3">
    <source>
        <dbReference type="PROSITE-ProRule" id="PRU00221"/>
    </source>
</evidence>
<dbReference type="InterPro" id="IPR027417">
    <property type="entry name" value="P-loop_NTPase"/>
</dbReference>
<dbReference type="Pfam" id="PF00400">
    <property type="entry name" value="WD40"/>
    <property type="match status" value="12"/>
</dbReference>
<feature type="repeat" description="WD" evidence="3">
    <location>
        <begin position="1017"/>
        <end position="1058"/>
    </location>
</feature>
<evidence type="ECO:0000256" key="2">
    <source>
        <dbReference type="ARBA" id="ARBA00022737"/>
    </source>
</evidence>
<keyword evidence="2" id="KW-0677">Repeat</keyword>
<evidence type="ECO:0000313" key="7">
    <source>
        <dbReference type="EMBL" id="CAE6474358.1"/>
    </source>
</evidence>
<evidence type="ECO:0000256" key="1">
    <source>
        <dbReference type="ARBA" id="ARBA00022574"/>
    </source>
</evidence>
<feature type="repeat" description="WD" evidence="3">
    <location>
        <begin position="1100"/>
        <end position="1136"/>
    </location>
</feature>
<feature type="repeat" description="WD" evidence="3">
    <location>
        <begin position="845"/>
        <end position="886"/>
    </location>
</feature>
<keyword evidence="1 3" id="KW-0853">WD repeat</keyword>
<dbReference type="Gene3D" id="3.40.50.300">
    <property type="entry name" value="P-loop containing nucleotide triphosphate hydrolases"/>
    <property type="match status" value="1"/>
</dbReference>
<dbReference type="InterPro" id="IPR020472">
    <property type="entry name" value="WD40_PAC1"/>
</dbReference>
<feature type="compositionally biased region" description="Low complexity" evidence="5">
    <location>
        <begin position="1"/>
        <end position="19"/>
    </location>
</feature>
<dbReference type="InterPro" id="IPR050349">
    <property type="entry name" value="WD_LIS1/nudF_dynein_reg"/>
</dbReference>
<dbReference type="PRINTS" id="PR00320">
    <property type="entry name" value="GPROTEINBRPT"/>
</dbReference>
<dbReference type="InterPro" id="IPR036322">
    <property type="entry name" value="WD40_repeat_dom_sf"/>
</dbReference>
<dbReference type="SMART" id="SM00320">
    <property type="entry name" value="WD40"/>
    <property type="match status" value="14"/>
</dbReference>
<dbReference type="SUPFAM" id="SSF50978">
    <property type="entry name" value="WD40 repeat-like"/>
    <property type="match status" value="3"/>
</dbReference>
<evidence type="ECO:0000313" key="8">
    <source>
        <dbReference type="Proteomes" id="UP000663853"/>
    </source>
</evidence>
<dbReference type="SUPFAM" id="SSF52540">
    <property type="entry name" value="P-loop containing nucleoside triphosphate hydrolases"/>
    <property type="match status" value="1"/>
</dbReference>
<comment type="caution">
    <text evidence="7">The sequence shown here is derived from an EMBL/GenBank/DDBJ whole genome shotgun (WGS) entry which is preliminary data.</text>
</comment>
<dbReference type="InterPro" id="IPR056884">
    <property type="entry name" value="NPHP3-like_N"/>
</dbReference>
<sequence>MSQTSGPASTSATGGATTPIRPKRKNRDGLRKLVNTLAQAADAFGPLKAVVDEIAEMIENYQSTTEESRDYEKLHDDLEILLEDLSKCFSGTVHPTMTRGVEGLCNVIKEELHHLKQNNPRSRSAADLRRRYSEGDYPDVSLCYQRIQSHFQRLVLNINTTLWKINDEQAAENKLKNMSPAMSACYNSAQSIGLKRGPCTENTRLDVLDKMNRWIYNSPDGAVYWLSGMAGTGKTTIAYSLCAGLDLACKLGANFFCSRLLPECRDVSRIIPSIAYQLARFSLPFRCALLPVLQNDPEVHTRILQIQFEALIVGPLMKIRDTLPTNLIVVIDALDECEDQGSAGQILGLLLNSSPEGLPIKFFVSSRPEPQIRDQIMVEDQIRASARLILHELDQSIVRADIETYLRAALKPMNPSEFHIRELGNRAGILFIYASTAVRYIGYDNFRRNPLSRLEAVLGISLQPRSLKHNEIDTLYMAILGSAFDDKNLDEIDKEDMKQVLHTVICGQEPLTVGALAELLKFHDVDRVQAALRPLWSVLHVMEASGLVTTLHASFPDFLSNADRSHQYWCDTAAHEGFLASICFDYVRSFTPQFNICRLESSYVPDDKIANLDARISEAVPIQLFYACRYWGVHLRAAHKSPNLITKLDDFLSKRLLLWMEVLNLRKSIMIGTTILGSVQQLGIISGYPEELLDLIKDALQFVMAFALSAVANSTPHLYVSMLQSWPQSLPIAKRYEKYMRRMTYTDGAIMGRLDENLSVWPVDDRVFSIGLSPDGSFAAVAVDKDIWVMNTPTGRMTAAPLRGHSQVVKSVTFSPDGTQIASGSADTTVRVWNFQTGRLVLPSLNGHTGPVTSVVFSTKGDRIFSASEDRTIRIWDAQTGKIALDPLEGHTGAVASLGLSSDGARIVSGSYDRTARVWDTRTGRSLLTPLQGHDDPVVSVVFSPDNSRIASGSRDQTIRVWDAENGQLIFSPLRGHAHWVTSVAFSPDGAYIVSGSNDRTIRLWDAQEGGALRDPLRGHTGVVATVGFLPGGTHIYSGSWDKTIRVWHVERDRTKFMGHEGQVLSVTFSPDGKHIVSGSEDATLCVWEALSGRIVHKLAEIHTGSVNSVRFSPDGTRIVSGSLDGTVCVADTQNGFNLIHRLRKHGASVSSVDFSPDNSRVVSGSDDCDIIVWDPLSGHLLLRIDGKDTIRSVRFSSDSTLIASISWREVMVWDARTGSLVHTFEKTQQIKAPKLIDPALVPVYLDNNMIELLDDTVELRSDISSMGRSTMMLLENSMNVVAAMPVKSIDFSPRGNILISGHQGGHVVAWATESGTQIEIKRFGVKRVTCVRFSPDGNRIACCLEDWDYRIIITGMPKQSSTLTHSDLGPLIGHLGSVTSMDFSPDGTRPVSSSMDQTMRVWDTRTLRPERWGPDNEVVREWHFLDNGWVVDKQSRLLFWVPPRPRDHLKNNQTTLVIASDYSFSVNFDEEKLGESWTECFQPECTL</sequence>
<feature type="coiled-coil region" evidence="4">
    <location>
        <begin position="47"/>
        <end position="74"/>
    </location>
</feature>
<dbReference type="Proteomes" id="UP000663853">
    <property type="component" value="Unassembled WGS sequence"/>
</dbReference>
<feature type="repeat" description="WD" evidence="3">
    <location>
        <begin position="802"/>
        <end position="843"/>
    </location>
</feature>
<dbReference type="Gene3D" id="2.130.10.10">
    <property type="entry name" value="YVTN repeat-like/Quinoprotein amine dehydrogenase"/>
    <property type="match status" value="6"/>
</dbReference>
<feature type="repeat" description="WD" evidence="3">
    <location>
        <begin position="1143"/>
        <end position="1175"/>
    </location>
</feature>
<dbReference type="PROSITE" id="PS50294">
    <property type="entry name" value="WD_REPEATS_REGION"/>
    <property type="match status" value="10"/>
</dbReference>
<gene>
    <name evidence="7" type="ORF">RDB_LOCUS79203</name>
</gene>
<accession>A0A8H3GZM1</accession>
<reference evidence="7" key="1">
    <citation type="submission" date="2021-01" db="EMBL/GenBank/DDBJ databases">
        <authorList>
            <person name="Kaushik A."/>
        </authorList>
    </citation>
    <scope>NUCLEOTIDE SEQUENCE</scope>
    <source>
        <strain evidence="7">AG6-10EEA</strain>
    </source>
</reference>
<dbReference type="Pfam" id="PF24883">
    <property type="entry name" value="NPHP3_N"/>
    <property type="match status" value="1"/>
</dbReference>
<name>A0A8H3GZM1_9AGAM</name>
<dbReference type="InterPro" id="IPR001680">
    <property type="entry name" value="WD40_rpt"/>
</dbReference>
<dbReference type="InterPro" id="IPR019775">
    <property type="entry name" value="WD40_repeat_CS"/>
</dbReference>
<feature type="repeat" description="WD" evidence="3">
    <location>
        <begin position="1057"/>
        <end position="1098"/>
    </location>
</feature>
<organism evidence="7 8">
    <name type="scientific">Rhizoctonia solani</name>
    <dbReference type="NCBI Taxonomy" id="456999"/>
    <lineage>
        <taxon>Eukaryota</taxon>
        <taxon>Fungi</taxon>
        <taxon>Dikarya</taxon>
        <taxon>Basidiomycota</taxon>
        <taxon>Agaricomycotina</taxon>
        <taxon>Agaricomycetes</taxon>
        <taxon>Cantharellales</taxon>
        <taxon>Ceratobasidiaceae</taxon>
        <taxon>Rhizoctonia</taxon>
    </lineage>
</organism>
<dbReference type="PROSITE" id="PS00678">
    <property type="entry name" value="WD_REPEATS_1"/>
    <property type="match status" value="5"/>
</dbReference>
<evidence type="ECO:0000256" key="5">
    <source>
        <dbReference type="SAM" id="MobiDB-lite"/>
    </source>
</evidence>
<feature type="repeat" description="WD" evidence="3">
    <location>
        <begin position="931"/>
        <end position="972"/>
    </location>
</feature>
<dbReference type="CDD" id="cd00200">
    <property type="entry name" value="WD40"/>
    <property type="match status" value="2"/>
</dbReference>
<feature type="repeat" description="WD" evidence="3">
    <location>
        <begin position="974"/>
        <end position="1015"/>
    </location>
</feature>
<feature type="domain" description="Nephrocystin 3-like N-terminal" evidence="6">
    <location>
        <begin position="210"/>
        <end position="367"/>
    </location>
</feature>
<feature type="region of interest" description="Disordered" evidence="5">
    <location>
        <begin position="1"/>
        <end position="28"/>
    </location>
</feature>